<sequence>MHLLFSLHLPQLPLQALRPSWSEPGLHVVLDRECVLVAAPNAIAQGVQPGMRSGGVTAVVPDAILLDRNEQREREVLDAAVLALYRFTPDISLEPDFGLLLDVGPSLKLFNGVRSLSRHVVQALARLGLTVQLGVAPTATGAWLLARRSRSKHCIHRTRLLQHRSLAHELDRLSCALLPAAQPHVEWLSGVGARDLGALRRLPRAGLIRRTSTQLANALDRAYGDVPEMHRWLNVPDTFSATIETFERIEHAEALLDGASRLLLQLTGWLTVRQLAVSTFTLQMLHERGRSAILPTPLAIALAEPAWEEGHLLRLLKERLAKIELTAPVIGLRLEATQLQPMVSANLSLFPEPGGSQADMLQLMELLTARLGPERVLAPTPKADYRPEVCNRWTPATLKPPALLATDDPPARPFWLFKQPIKLLMRNERPFYGSPLTLIRGPERIEGGWWDDGTAARDYYVAQGSDAACFWIYQERTGDMQWYLQGLFA</sequence>
<evidence type="ECO:0000313" key="4">
    <source>
        <dbReference type="Proteomes" id="UP000290637"/>
    </source>
</evidence>
<dbReference type="InterPro" id="IPR043502">
    <property type="entry name" value="DNA/RNA_pol_sf"/>
</dbReference>
<evidence type="ECO:0000259" key="2">
    <source>
        <dbReference type="Pfam" id="PF00817"/>
    </source>
</evidence>
<keyword evidence="1" id="KW-0227">DNA damage</keyword>
<dbReference type="PANTHER" id="PTHR35369:SF2">
    <property type="entry name" value="BLR3025 PROTEIN"/>
    <property type="match status" value="1"/>
</dbReference>
<dbReference type="Pfam" id="PF00817">
    <property type="entry name" value="IMS"/>
    <property type="match status" value="1"/>
</dbReference>
<dbReference type="CDD" id="cd03468">
    <property type="entry name" value="PolY_like"/>
    <property type="match status" value="1"/>
</dbReference>
<dbReference type="Proteomes" id="UP000290637">
    <property type="component" value="Chromosome"/>
</dbReference>
<dbReference type="EMBL" id="CP035913">
    <property type="protein sequence ID" value="QBE64915.1"/>
    <property type="molecule type" value="Genomic_DNA"/>
</dbReference>
<name>A0A4P6L174_9BURK</name>
<dbReference type="AlphaFoldDB" id="A0A4P6L174"/>
<dbReference type="SUPFAM" id="SSF56672">
    <property type="entry name" value="DNA/RNA polymerases"/>
    <property type="match status" value="1"/>
</dbReference>
<evidence type="ECO:0000256" key="1">
    <source>
        <dbReference type="ARBA" id="ARBA00022763"/>
    </source>
</evidence>
<dbReference type="OrthoDB" id="625722at2"/>
<protein>
    <submittedName>
        <fullName evidence="3">DNA polymerase Y family protein</fullName>
    </submittedName>
</protein>
<dbReference type="InterPro" id="IPR001126">
    <property type="entry name" value="UmuC"/>
</dbReference>
<proteinExistence type="predicted"/>
<dbReference type="RefSeq" id="WP_130188030.1">
    <property type="nucleotide sequence ID" value="NZ_CP035913.1"/>
</dbReference>
<evidence type="ECO:0000313" key="3">
    <source>
        <dbReference type="EMBL" id="QBE64915.1"/>
    </source>
</evidence>
<dbReference type="InterPro" id="IPR050356">
    <property type="entry name" value="SulA_CellDiv_inhibitor"/>
</dbReference>
<dbReference type="KEGG" id="plue:EWM63_19540"/>
<dbReference type="GO" id="GO:0006281">
    <property type="term" value="P:DNA repair"/>
    <property type="evidence" value="ECO:0007669"/>
    <property type="project" value="InterPro"/>
</dbReference>
<accession>A0A4P6L174</accession>
<keyword evidence="4" id="KW-1185">Reference proteome</keyword>
<reference evidence="3 4" key="1">
    <citation type="submission" date="2019-02" db="EMBL/GenBank/DDBJ databases">
        <title>Draft Genome Sequences of Six Type Strains of the Genus Massilia.</title>
        <authorList>
            <person name="Miess H."/>
            <person name="Frediansyhah A."/>
            <person name="Gross H."/>
        </authorList>
    </citation>
    <scope>NUCLEOTIDE SEQUENCE [LARGE SCALE GENOMIC DNA]</scope>
    <source>
        <strain evidence="3 4">DSM 17473</strain>
    </source>
</reference>
<organism evidence="3 4">
    <name type="scientific">Pseudoduganella lutea</name>
    <dbReference type="NCBI Taxonomy" id="321985"/>
    <lineage>
        <taxon>Bacteria</taxon>
        <taxon>Pseudomonadati</taxon>
        <taxon>Pseudomonadota</taxon>
        <taxon>Betaproteobacteria</taxon>
        <taxon>Burkholderiales</taxon>
        <taxon>Oxalobacteraceae</taxon>
        <taxon>Telluria group</taxon>
        <taxon>Pseudoduganella</taxon>
    </lineage>
</organism>
<feature type="domain" description="UmuC" evidence="2">
    <location>
        <begin position="31"/>
        <end position="146"/>
    </location>
</feature>
<gene>
    <name evidence="3" type="ORF">EWM63_19540</name>
</gene>
<dbReference type="PANTHER" id="PTHR35369">
    <property type="entry name" value="BLR3025 PROTEIN-RELATED"/>
    <property type="match status" value="1"/>
</dbReference>